<evidence type="ECO:0000313" key="1">
    <source>
        <dbReference type="EMBL" id="MED6235145.1"/>
    </source>
</evidence>
<dbReference type="EMBL" id="JAHUTI010010194">
    <property type="protein sequence ID" value="MED6235145.1"/>
    <property type="molecule type" value="Genomic_DNA"/>
</dbReference>
<evidence type="ECO:0000313" key="2">
    <source>
        <dbReference type="Proteomes" id="UP001345963"/>
    </source>
</evidence>
<reference evidence="1 2" key="1">
    <citation type="submission" date="2021-07" db="EMBL/GenBank/DDBJ databases">
        <authorList>
            <person name="Palmer J.M."/>
        </authorList>
    </citation>
    <scope>NUCLEOTIDE SEQUENCE [LARGE SCALE GENOMIC DNA]</scope>
    <source>
        <strain evidence="1 2">AT_MEX2019</strain>
        <tissue evidence="1">Muscle</tissue>
    </source>
</reference>
<proteinExistence type="predicted"/>
<keyword evidence="2" id="KW-1185">Reference proteome</keyword>
<dbReference type="Proteomes" id="UP001345963">
    <property type="component" value="Unassembled WGS sequence"/>
</dbReference>
<protein>
    <submittedName>
        <fullName evidence="1">Uncharacterized protein</fullName>
    </submittedName>
</protein>
<gene>
    <name evidence="1" type="ORF">ATANTOWER_017330</name>
</gene>
<comment type="caution">
    <text evidence="1">The sequence shown here is derived from an EMBL/GenBank/DDBJ whole genome shotgun (WGS) entry which is preliminary data.</text>
</comment>
<organism evidence="1 2">
    <name type="scientific">Ataeniobius toweri</name>
    <dbReference type="NCBI Taxonomy" id="208326"/>
    <lineage>
        <taxon>Eukaryota</taxon>
        <taxon>Metazoa</taxon>
        <taxon>Chordata</taxon>
        <taxon>Craniata</taxon>
        <taxon>Vertebrata</taxon>
        <taxon>Euteleostomi</taxon>
        <taxon>Actinopterygii</taxon>
        <taxon>Neopterygii</taxon>
        <taxon>Teleostei</taxon>
        <taxon>Neoteleostei</taxon>
        <taxon>Acanthomorphata</taxon>
        <taxon>Ovalentaria</taxon>
        <taxon>Atherinomorphae</taxon>
        <taxon>Cyprinodontiformes</taxon>
        <taxon>Goodeidae</taxon>
        <taxon>Ataeniobius</taxon>
    </lineage>
</organism>
<accession>A0ABU7AB94</accession>
<sequence>MLRTVGDTSLTALGVSATTRLPGHKYSRQEGPRFKSQLRVFLHGVCMFSSSMRLSVCMVVCPVMDW</sequence>
<name>A0ABU7AB94_9TELE</name>